<feature type="region of interest" description="Disordered" evidence="1">
    <location>
        <begin position="422"/>
        <end position="545"/>
    </location>
</feature>
<dbReference type="EMBL" id="CT573213">
    <property type="protein sequence ID" value="CAJ60747.1"/>
    <property type="molecule type" value="Genomic_DNA"/>
</dbReference>
<dbReference type="Pfam" id="PF01612">
    <property type="entry name" value="DNA_pol_A_exo1"/>
    <property type="match status" value="1"/>
</dbReference>
<dbReference type="InterPro" id="IPR051086">
    <property type="entry name" value="RNase_D-like"/>
</dbReference>
<name>Q0RNY8_FRAAA</name>
<dbReference type="SUPFAM" id="SSF47819">
    <property type="entry name" value="HRDC-like"/>
    <property type="match status" value="1"/>
</dbReference>
<feature type="domain" description="HRDC" evidence="2">
    <location>
        <begin position="247"/>
        <end position="327"/>
    </location>
</feature>
<reference evidence="3 4" key="1">
    <citation type="journal article" date="2007" name="Genome Res.">
        <title>Genome characteristics of facultatively symbiotic Frankia sp. strains reflect host range and host plant biogeography.</title>
        <authorList>
            <person name="Normand P."/>
            <person name="Lapierre P."/>
            <person name="Tisa L.S."/>
            <person name="Gogarten J.P."/>
            <person name="Alloisio N."/>
            <person name="Bagnarol E."/>
            <person name="Bassi C.A."/>
            <person name="Berry A.M."/>
            <person name="Bickhart D.M."/>
            <person name="Choisne N."/>
            <person name="Couloux A."/>
            <person name="Cournoyer B."/>
            <person name="Cruveiller S."/>
            <person name="Daubin V."/>
            <person name="Demange N."/>
            <person name="Francino M.P."/>
            <person name="Goltsman E."/>
            <person name="Huang Y."/>
            <person name="Kopp O.R."/>
            <person name="Labarre L."/>
            <person name="Lapidus A."/>
            <person name="Lavire C."/>
            <person name="Marechal J."/>
            <person name="Martinez M."/>
            <person name="Mastronunzio J.E."/>
            <person name="Mullin B.C."/>
            <person name="Niemann J."/>
            <person name="Pujic P."/>
            <person name="Rawnsley T."/>
            <person name="Rouy Z."/>
            <person name="Schenowitz C."/>
            <person name="Sellstedt A."/>
            <person name="Tavares F."/>
            <person name="Tomkins J.P."/>
            <person name="Vallenet D."/>
            <person name="Valverde C."/>
            <person name="Wall L.G."/>
            <person name="Wang Y."/>
            <person name="Medigue C."/>
            <person name="Benson D.R."/>
        </authorList>
    </citation>
    <scope>NUCLEOTIDE SEQUENCE [LARGE SCALE GENOMIC DNA]</scope>
    <source>
        <strain evidence="4">DSM 45986 / CECT 9034 / ACN14a</strain>
    </source>
</reference>
<dbReference type="Proteomes" id="UP000000657">
    <property type="component" value="Chromosome"/>
</dbReference>
<dbReference type="SMART" id="SM00474">
    <property type="entry name" value="35EXOc"/>
    <property type="match status" value="1"/>
</dbReference>
<dbReference type="HOGENOM" id="CLU_042387_3_0_11"/>
<dbReference type="PROSITE" id="PS50967">
    <property type="entry name" value="HRDC"/>
    <property type="match status" value="1"/>
</dbReference>
<dbReference type="InterPro" id="IPR002121">
    <property type="entry name" value="HRDC_dom"/>
</dbReference>
<feature type="compositionally biased region" description="Gly residues" evidence="1">
    <location>
        <begin position="449"/>
        <end position="458"/>
    </location>
</feature>
<organism evidence="3 4">
    <name type="scientific">Frankia alni (strain DSM 45986 / CECT 9034 / ACN14a)</name>
    <dbReference type="NCBI Taxonomy" id="326424"/>
    <lineage>
        <taxon>Bacteria</taxon>
        <taxon>Bacillati</taxon>
        <taxon>Actinomycetota</taxon>
        <taxon>Actinomycetes</taxon>
        <taxon>Frankiales</taxon>
        <taxon>Frankiaceae</taxon>
        <taxon>Frankia</taxon>
    </lineage>
</organism>
<protein>
    <submittedName>
        <fullName evidence="3">Ribonuclease D (Partial match)</fullName>
    </submittedName>
</protein>
<dbReference type="InterPro" id="IPR044876">
    <property type="entry name" value="HRDC_dom_sf"/>
</dbReference>
<feature type="compositionally biased region" description="Polar residues" evidence="1">
    <location>
        <begin position="1"/>
        <end position="14"/>
    </location>
</feature>
<feature type="compositionally biased region" description="Low complexity" evidence="1">
    <location>
        <begin position="471"/>
        <end position="493"/>
    </location>
</feature>
<dbReference type="GO" id="GO:0003676">
    <property type="term" value="F:nucleic acid binding"/>
    <property type="evidence" value="ECO:0007669"/>
    <property type="project" value="InterPro"/>
</dbReference>
<evidence type="ECO:0000256" key="1">
    <source>
        <dbReference type="SAM" id="MobiDB-lite"/>
    </source>
</evidence>
<dbReference type="PANTHER" id="PTHR47649:SF1">
    <property type="entry name" value="RIBONUCLEASE D"/>
    <property type="match status" value="1"/>
</dbReference>
<dbReference type="STRING" id="326424.FRAAL2098"/>
<dbReference type="CDD" id="cd06142">
    <property type="entry name" value="RNaseD_exo"/>
    <property type="match status" value="1"/>
</dbReference>
<dbReference type="InterPro" id="IPR036397">
    <property type="entry name" value="RNaseH_sf"/>
</dbReference>
<dbReference type="PANTHER" id="PTHR47649">
    <property type="entry name" value="RIBONUCLEASE D"/>
    <property type="match status" value="1"/>
</dbReference>
<keyword evidence="4" id="KW-1185">Reference proteome</keyword>
<dbReference type="GO" id="GO:0008408">
    <property type="term" value="F:3'-5' exonuclease activity"/>
    <property type="evidence" value="ECO:0007669"/>
    <property type="project" value="InterPro"/>
</dbReference>
<dbReference type="InterPro" id="IPR010997">
    <property type="entry name" value="HRDC-like_sf"/>
</dbReference>
<evidence type="ECO:0000313" key="4">
    <source>
        <dbReference type="Proteomes" id="UP000000657"/>
    </source>
</evidence>
<feature type="region of interest" description="Disordered" evidence="1">
    <location>
        <begin position="325"/>
        <end position="346"/>
    </location>
</feature>
<dbReference type="InterPro" id="IPR002562">
    <property type="entry name" value="3'-5'_exonuclease_dom"/>
</dbReference>
<feature type="compositionally biased region" description="Gly residues" evidence="1">
    <location>
        <begin position="494"/>
        <end position="520"/>
    </location>
</feature>
<sequence length="545" mass="56339">MTSTVPEPTQQVSGGVSAKVEGEPSTSAREPIPLLAPVDGVPPVIVDAAALAAAAVRLAAGTGPVAFDAERASGYRYSQRAYLVQIRRRGAGSLLIDPVPLGDLTVIQEAVGDAEWVLHAASQDLPCLAELGLRPALLFDTELAGRLLGYERVGLGMMVERVLGYGLEKGHSAADWSTRPLPEPWLRYAALDVELLVELRDALEAELIEQDKLEFARQEFAAIVAAPPREPRAEPWRRTSGIHRARSRRQLAAVRAMWTARDRMARTRDVAPGRVLPDSAIMDAVLNAPADTAALIRLPIFSGPRIRRTASTWLDALRSAAALPEDELPAPAGPSGDGLPPPNRWAERDPVAAARLARVRAELSALAATYTMPVENLLEPALSRRIAWSPPDPPTESAVEETLRASGARAWQRELTRAALSSALVDPEPDPVDEAAPPAPERAGRRAGRGGGSGGAGGADRPRSRGGRAGTGRSVRGAAGRATAGSPVGATSSDGGGASSVGAAPAGGGPTDAAAPGGGAAKPSAGSGPASGPPGGAPTAPTHER</sequence>
<proteinExistence type="predicted"/>
<dbReference type="AlphaFoldDB" id="Q0RNY8"/>
<dbReference type="GO" id="GO:0006139">
    <property type="term" value="P:nucleobase-containing compound metabolic process"/>
    <property type="evidence" value="ECO:0007669"/>
    <property type="project" value="InterPro"/>
</dbReference>
<accession>Q0RNY8</accession>
<dbReference type="eggNOG" id="COG0349">
    <property type="taxonomic scope" value="Bacteria"/>
</dbReference>
<dbReference type="Pfam" id="PF18305">
    <property type="entry name" value="DNA_pol_A_exoN"/>
    <property type="match status" value="1"/>
</dbReference>
<dbReference type="SUPFAM" id="SSF53098">
    <property type="entry name" value="Ribonuclease H-like"/>
    <property type="match status" value="1"/>
</dbReference>
<dbReference type="Gene3D" id="3.30.420.10">
    <property type="entry name" value="Ribonuclease H-like superfamily/Ribonuclease H"/>
    <property type="match status" value="1"/>
</dbReference>
<dbReference type="KEGG" id="fal:FRAAL2098"/>
<dbReference type="GO" id="GO:0000166">
    <property type="term" value="F:nucleotide binding"/>
    <property type="evidence" value="ECO:0007669"/>
    <property type="project" value="InterPro"/>
</dbReference>
<dbReference type="SMART" id="SM00341">
    <property type="entry name" value="HRDC"/>
    <property type="match status" value="1"/>
</dbReference>
<dbReference type="InterPro" id="IPR041605">
    <property type="entry name" value="Exo_C"/>
</dbReference>
<dbReference type="Gene3D" id="1.10.150.80">
    <property type="entry name" value="HRDC domain"/>
    <property type="match status" value="2"/>
</dbReference>
<feature type="region of interest" description="Disordered" evidence="1">
    <location>
        <begin position="1"/>
        <end position="33"/>
    </location>
</feature>
<gene>
    <name evidence="3" type="ordered locus">FRAAL2098</name>
</gene>
<dbReference type="Pfam" id="PF00570">
    <property type="entry name" value="HRDC"/>
    <property type="match status" value="1"/>
</dbReference>
<dbReference type="InterPro" id="IPR012337">
    <property type="entry name" value="RNaseH-like_sf"/>
</dbReference>
<evidence type="ECO:0000313" key="3">
    <source>
        <dbReference type="EMBL" id="CAJ60747.1"/>
    </source>
</evidence>
<feature type="compositionally biased region" description="Low complexity" evidence="1">
    <location>
        <begin position="521"/>
        <end position="530"/>
    </location>
</feature>
<evidence type="ECO:0000259" key="2">
    <source>
        <dbReference type="PROSITE" id="PS50967"/>
    </source>
</evidence>